<evidence type="ECO:0000313" key="3">
    <source>
        <dbReference type="Proteomes" id="UP001295684"/>
    </source>
</evidence>
<keyword evidence="3" id="KW-1185">Reference proteome</keyword>
<dbReference type="EMBL" id="CAMPGE010022335">
    <property type="protein sequence ID" value="CAI2380383.1"/>
    <property type="molecule type" value="Genomic_DNA"/>
</dbReference>
<evidence type="ECO:0000313" key="2">
    <source>
        <dbReference type="EMBL" id="CAI2380383.1"/>
    </source>
</evidence>
<protein>
    <submittedName>
        <fullName evidence="2">Uncharacterized protein</fullName>
    </submittedName>
</protein>
<dbReference type="Proteomes" id="UP001295684">
    <property type="component" value="Unassembled WGS sequence"/>
</dbReference>
<evidence type="ECO:0000256" key="1">
    <source>
        <dbReference type="SAM" id="MobiDB-lite"/>
    </source>
</evidence>
<organism evidence="2 3">
    <name type="scientific">Euplotes crassus</name>
    <dbReference type="NCBI Taxonomy" id="5936"/>
    <lineage>
        <taxon>Eukaryota</taxon>
        <taxon>Sar</taxon>
        <taxon>Alveolata</taxon>
        <taxon>Ciliophora</taxon>
        <taxon>Intramacronucleata</taxon>
        <taxon>Spirotrichea</taxon>
        <taxon>Hypotrichia</taxon>
        <taxon>Euplotida</taxon>
        <taxon>Euplotidae</taxon>
        <taxon>Moneuplotes</taxon>
    </lineage>
</organism>
<reference evidence="2" key="1">
    <citation type="submission" date="2023-07" db="EMBL/GenBank/DDBJ databases">
        <authorList>
            <consortium name="AG Swart"/>
            <person name="Singh M."/>
            <person name="Singh A."/>
            <person name="Seah K."/>
            <person name="Emmerich C."/>
        </authorList>
    </citation>
    <scope>NUCLEOTIDE SEQUENCE</scope>
    <source>
        <strain evidence="2">DP1</strain>
    </source>
</reference>
<name>A0AAD1XVV5_EUPCR</name>
<feature type="region of interest" description="Disordered" evidence="1">
    <location>
        <begin position="249"/>
        <end position="275"/>
    </location>
</feature>
<gene>
    <name evidence="2" type="ORF">ECRASSUSDP1_LOCUS21817</name>
</gene>
<sequence>MSTSLKAPKQSRKLGKFLRGHPEVCKMKMPKHMGRSRFHANTAMENDRDLSSSVLISSSPKQNSNIRKATIDYPDRDSIEQDSILKDFKMINSIQRGNHSSIPDFLDVSPKKKSYWSLFYRQLFPEDCYRQTLLKKIIVKTASQDPGKLKRDYAERTRSLDPMLHGQDSVCKSTDMEELNISRLLEYRRNNSCRKTRQKTLTKSMLDSHILKKKLRLAVKEPRQRRLKKLEFQNLDSFKRSESVIQEGLQTPVLSESKRRKQSGLSKPSSPPQLKAMSLTKKFEMKGSFFVSSNLSQFCNKKNKDMKSVDSSNTEEIRKFT</sequence>
<comment type="caution">
    <text evidence="2">The sequence shown here is derived from an EMBL/GenBank/DDBJ whole genome shotgun (WGS) entry which is preliminary data.</text>
</comment>
<dbReference type="AlphaFoldDB" id="A0AAD1XVV5"/>
<proteinExistence type="predicted"/>
<accession>A0AAD1XVV5</accession>
<feature type="region of interest" description="Disordered" evidence="1">
    <location>
        <begin position="302"/>
        <end position="321"/>
    </location>
</feature>